<dbReference type="PROSITE" id="PS50004">
    <property type="entry name" value="C2"/>
    <property type="match status" value="1"/>
</dbReference>
<dbReference type="Proteomes" id="UP000187455">
    <property type="component" value="Unassembled WGS sequence"/>
</dbReference>
<dbReference type="InterPro" id="IPR014770">
    <property type="entry name" value="Munc13_1"/>
</dbReference>
<feature type="domain" description="MHD2" evidence="4">
    <location>
        <begin position="1392"/>
        <end position="1511"/>
    </location>
</feature>
<dbReference type="PROSITE" id="PS51259">
    <property type="entry name" value="MHD2"/>
    <property type="match status" value="1"/>
</dbReference>
<evidence type="ECO:0000259" key="3">
    <source>
        <dbReference type="PROSITE" id="PS51258"/>
    </source>
</evidence>
<feature type="compositionally biased region" description="Polar residues" evidence="1">
    <location>
        <begin position="1623"/>
        <end position="1634"/>
    </location>
</feature>
<dbReference type="InterPro" id="IPR014772">
    <property type="entry name" value="Munc13_dom-2"/>
</dbReference>
<proteinExistence type="predicted"/>
<evidence type="ECO:0000313" key="5">
    <source>
        <dbReference type="EMBL" id="OLY83485.1"/>
    </source>
</evidence>
<dbReference type="STRING" id="133383.A0A1R0H2U6"/>
<gene>
    <name evidence="5" type="ORF">AYI68_g2370</name>
</gene>
<dbReference type="Gene3D" id="1.20.58.1100">
    <property type="match status" value="1"/>
</dbReference>
<feature type="domain" description="MHD1" evidence="3">
    <location>
        <begin position="915"/>
        <end position="1033"/>
    </location>
</feature>
<feature type="region of interest" description="Disordered" evidence="1">
    <location>
        <begin position="1617"/>
        <end position="1645"/>
    </location>
</feature>
<feature type="region of interest" description="Disordered" evidence="1">
    <location>
        <begin position="1"/>
        <end position="21"/>
    </location>
</feature>
<dbReference type="PROSITE" id="PS51258">
    <property type="entry name" value="MHD1"/>
    <property type="match status" value="1"/>
</dbReference>
<feature type="compositionally biased region" description="Polar residues" evidence="1">
    <location>
        <begin position="1"/>
        <end position="14"/>
    </location>
</feature>
<sequence length="1766" mass="201768">MNDQSSRTLPSNDRNLPPKSKMFLNSNLNAQTSSAFNELLKHPRPATPTNNTDLSYVSYNFEENFLGDSSKDSYVGKTRSYLLSPQFNNSESSALNDIPKSIDSEHSPFNSTLLDYRQHNVTSISDSYPKNSENYNFNVNTGNTYTYTLLLSIILSSRNSEVSVKSQSELEGFSNTNFQIPQSGVLKDIRKSSQSLFSSQKNYTPNSSRSRQNNEKTFSLIEIKTPLKTQAFSDYNLVSKADAPYLADNESTSYSTGINSNTNHTSFNLPNSNLSKIKKIFNVKIIKEKTNSLFKRNPNRKFSNNKSVNDNFDPMISYNFLQQKNKDSSKPSNKVSPTLINVSFKDQYDTNSTSYIVSNKALLNKFAIRLIQIINENQVHPLTMNCLLETYKLLSQEGYIDDVSNSVNLEVFISTIIKLTLSKISSENVVDIEILKQLTSHQVKYPVELIRSILKTFPKTNEYTFTFLLNLNSIVTSHLEKVFADSLESSSVDKIHILQQSKLNANFQSSTSSNIHNSSRATSKKHSPLLEWTRIAFGISINDHNSAYKKLKEYATELNLNDDIQKCLNLTLIDQSFACNPYDFDSKDAYDLWKQRELTSLDQLLELSIKRGMESAKEFKDKIAMNSNGFNLGLNFHLIPPNVYGNYRNLVFVMVQNDILSPYLNSPSIDYRISAEADRILKICSISWRISGAFHATCYLEAIKDLWIKNDLPPQYLYDSLGKVEQLSGLISQDLWIRPQKIYLDKVCKDILIRTIYILEDLLNDIFSINKDCSLMIVRIFKYIDTISPTLNSIRSKISFLDTEDKMVDDYLEIESSLSPIINLVYNNIMTQDIADSESAFDRTDQCLIACGKILEINKSLKSSFPLKPGVDLNKKLDIASAVTFFLSKRLISEIRGLNESQLDGKDQINILAGIELYNQCKKITNLSSIYRDSESFSLVINEFLEKKITMWLKVLERESPGWVRNSLLSDKSIDFSTSAKHSTSVWDLLTSFSQQVTVSSQIDWPNPQIYGRFLTEFCRIMGDNFHQYTNAIEQQFNDIQKSNPKILKNKGSSGSYNSLSGENLSILNAPKFSLDMCIKLNNLYIAHKQLIDMFNELKIPQTIEDLGGINRPSMLELEKKDPRFVYTVEVVNAEEIEFHKQGSSINSENSKYPFVKLSMSFNDKSMGTKYITVGKTRPVPSNAMNPRWEEEFDIEPHPMFSLPSQERKNKGLKYPIVIELCTKNTLKNLINKESVHGRGIFYLSKELLFSAGSSIDTVVKLEPRGFINLRISINQHVDDVEYHCIRMLNNLSRSLKDLQQRISEEASYLIRSHLIKTLFLARELDDELQREQSRQDIGSKDGRLSVNPTQNIQTKRESFKLHLEVVSNTFYALKSGLKRSSNVKAIKKEWEEGLIPIVDYLENNLHILHKYLYEEVALGVILKIWKNILNSFEDIILPQLHGSSLGISKKLSPASLESFYNAIEFFKWFFNGGDDADGISLDLLENQSYTGLIFVKEKYVLSTNDLIDAYLEEIRLSVTNKYQIQQFKQQSNPSNAELFWSHKISAKNNPKQTGFEKSQFDKSILRKHGHVVSHSLDIKSTKDQFTSGFVNVYEKSQNSIKNKVNNITGLLKNSESDHKFSISKTPNPNYRNHNSQKDDNEMGPSFNYRVVSSFPKNDLPTANSNIILSDNMDNEKTSEKKGSFSKRHSFANMNLDKETQLKASLPNNSLTNILLYQDNEVKDQSSRRSDLILRLLKLSSDKVAKKFVKSQLEIRIKQLQYEYTK</sequence>
<protein>
    <submittedName>
        <fullName evidence="5">Uncharacterized protein</fullName>
    </submittedName>
</protein>
<dbReference type="Pfam" id="PF06292">
    <property type="entry name" value="MUN"/>
    <property type="match status" value="1"/>
</dbReference>
<evidence type="ECO:0000313" key="6">
    <source>
        <dbReference type="Proteomes" id="UP000187455"/>
    </source>
</evidence>
<evidence type="ECO:0000259" key="2">
    <source>
        <dbReference type="PROSITE" id="PS50004"/>
    </source>
</evidence>
<dbReference type="InterPro" id="IPR000008">
    <property type="entry name" value="C2_dom"/>
</dbReference>
<accession>A0A1R0H2U6</accession>
<dbReference type="OrthoDB" id="2015333at2759"/>
<dbReference type="Gene3D" id="1.10.357.50">
    <property type="match status" value="1"/>
</dbReference>
<evidence type="ECO:0000256" key="1">
    <source>
        <dbReference type="SAM" id="MobiDB-lite"/>
    </source>
</evidence>
<name>A0A1R0H2U6_9FUNG</name>
<reference evidence="5 6" key="1">
    <citation type="journal article" date="2016" name="Mol. Biol. Evol.">
        <title>Genome-Wide Survey of Gut Fungi (Harpellales) Reveals the First Horizontally Transferred Ubiquitin Gene from a Mosquito Host.</title>
        <authorList>
            <person name="Wang Y."/>
            <person name="White M.M."/>
            <person name="Kvist S."/>
            <person name="Moncalvo J.M."/>
        </authorList>
    </citation>
    <scope>NUCLEOTIDE SEQUENCE [LARGE SCALE GENOMIC DNA]</scope>
    <source>
        <strain evidence="5 6">ALG-7-W6</strain>
    </source>
</reference>
<dbReference type="EMBL" id="LSSL01000879">
    <property type="protein sequence ID" value="OLY83485.1"/>
    <property type="molecule type" value="Genomic_DNA"/>
</dbReference>
<comment type="caution">
    <text evidence="5">The sequence shown here is derived from an EMBL/GenBank/DDBJ whole genome shotgun (WGS) entry which is preliminary data.</text>
</comment>
<dbReference type="PANTHER" id="PTHR47263">
    <property type="entry name" value="ADENYLATE CYCLASE ACTIVATION PROTEIN GIT1"/>
    <property type="match status" value="1"/>
</dbReference>
<dbReference type="PANTHER" id="PTHR47263:SF1">
    <property type="entry name" value="C2 DOMAIN PROTEIN (AFU_ORTHOLOGUE AFUA_7G02350)"/>
    <property type="match status" value="1"/>
</dbReference>
<keyword evidence="6" id="KW-1185">Reference proteome</keyword>
<dbReference type="InterPro" id="IPR052811">
    <property type="entry name" value="Glucose_resp_signaling"/>
</dbReference>
<feature type="domain" description="C2" evidence="2">
    <location>
        <begin position="1106"/>
        <end position="1260"/>
    </location>
</feature>
<dbReference type="InterPro" id="IPR010439">
    <property type="entry name" value="MUN_dom"/>
</dbReference>
<evidence type="ECO:0000259" key="4">
    <source>
        <dbReference type="PROSITE" id="PS51259"/>
    </source>
</evidence>
<organism evidence="5 6">
    <name type="scientific">Smittium mucronatum</name>
    <dbReference type="NCBI Taxonomy" id="133383"/>
    <lineage>
        <taxon>Eukaryota</taxon>
        <taxon>Fungi</taxon>
        <taxon>Fungi incertae sedis</taxon>
        <taxon>Zoopagomycota</taxon>
        <taxon>Kickxellomycotina</taxon>
        <taxon>Harpellomycetes</taxon>
        <taxon>Harpellales</taxon>
        <taxon>Legeriomycetaceae</taxon>
        <taxon>Smittium</taxon>
    </lineage>
</organism>